<evidence type="ECO:0000256" key="8">
    <source>
        <dbReference type="SAM" id="MobiDB-lite"/>
    </source>
</evidence>
<feature type="compositionally biased region" description="Basic and acidic residues" evidence="8">
    <location>
        <begin position="149"/>
        <end position="166"/>
    </location>
</feature>
<dbReference type="GO" id="GO:0006614">
    <property type="term" value="P:SRP-dependent cotranslational protein targeting to membrane"/>
    <property type="evidence" value="ECO:0007669"/>
    <property type="project" value="UniProtKB-UniRule"/>
</dbReference>
<keyword evidence="10" id="KW-1185">Reference proteome</keyword>
<evidence type="ECO:0000313" key="10">
    <source>
        <dbReference type="Proteomes" id="UP000053424"/>
    </source>
</evidence>
<comment type="subcellular location">
    <subcellularLocation>
        <location evidence="1 7">Cytoplasm</location>
    </subcellularLocation>
</comment>
<dbReference type="Gene3D" id="3.30.720.10">
    <property type="entry name" value="Signal recognition particle alu RNA binding heterodimer, srp9/1"/>
    <property type="match status" value="1"/>
</dbReference>
<feature type="region of interest" description="Disordered" evidence="8">
    <location>
        <begin position="97"/>
        <end position="172"/>
    </location>
</feature>
<dbReference type="OrthoDB" id="19209at2759"/>
<keyword evidence="4 7" id="KW-0694">RNA-binding</keyword>
<evidence type="ECO:0000256" key="2">
    <source>
        <dbReference type="ARBA" id="ARBA00010349"/>
    </source>
</evidence>
<evidence type="ECO:0000256" key="5">
    <source>
        <dbReference type="ARBA" id="ARBA00023135"/>
    </source>
</evidence>
<evidence type="ECO:0000313" key="9">
    <source>
        <dbReference type="EMBL" id="KIM38168.1"/>
    </source>
</evidence>
<gene>
    <name evidence="9" type="ORF">M413DRAFT_447930</name>
</gene>
<name>A0A0C2XK99_HEBCY</name>
<dbReference type="HOGENOM" id="CLU_094309_0_1_1"/>
<comment type="function">
    <text evidence="7">Component of the signal recognition particle (SRP) complex, a ribonucleoprotein complex that mediates the cotranslational targeting of secretory and membrane proteins to the endoplasmic reticulum (ER).</text>
</comment>
<protein>
    <recommendedName>
        <fullName evidence="7">Signal recognition particle subunit SRP14</fullName>
    </recommendedName>
    <alternativeName>
        <fullName evidence="7">Signal recognition particle 14 kDa protein</fullName>
    </alternativeName>
</protein>
<feature type="compositionally biased region" description="Basic residues" evidence="8">
    <location>
        <begin position="130"/>
        <end position="143"/>
    </location>
</feature>
<dbReference type="InterPro" id="IPR009018">
    <property type="entry name" value="Signal_recog_particle_SRP9/14"/>
</dbReference>
<dbReference type="EMBL" id="KN831792">
    <property type="protein sequence ID" value="KIM38168.1"/>
    <property type="molecule type" value="Genomic_DNA"/>
</dbReference>
<dbReference type="Proteomes" id="UP000053424">
    <property type="component" value="Unassembled WGS sequence"/>
</dbReference>
<evidence type="ECO:0000256" key="6">
    <source>
        <dbReference type="ARBA" id="ARBA00023274"/>
    </source>
</evidence>
<keyword evidence="3 7" id="KW-0963">Cytoplasm</keyword>
<dbReference type="AlphaFoldDB" id="A0A0C2XK99"/>
<feature type="compositionally biased region" description="Basic and acidic residues" evidence="8">
    <location>
        <begin position="102"/>
        <end position="113"/>
    </location>
</feature>
<dbReference type="STRING" id="686832.A0A0C2XK99"/>
<reference evidence="10" key="2">
    <citation type="submission" date="2015-01" db="EMBL/GenBank/DDBJ databases">
        <title>Evolutionary Origins and Diversification of the Mycorrhizal Mutualists.</title>
        <authorList>
            <consortium name="DOE Joint Genome Institute"/>
            <consortium name="Mycorrhizal Genomics Consortium"/>
            <person name="Kohler A."/>
            <person name="Kuo A."/>
            <person name="Nagy L.G."/>
            <person name="Floudas D."/>
            <person name="Copeland A."/>
            <person name="Barry K.W."/>
            <person name="Cichocki N."/>
            <person name="Veneault-Fourrey C."/>
            <person name="LaButti K."/>
            <person name="Lindquist E.A."/>
            <person name="Lipzen A."/>
            <person name="Lundell T."/>
            <person name="Morin E."/>
            <person name="Murat C."/>
            <person name="Riley R."/>
            <person name="Ohm R."/>
            <person name="Sun H."/>
            <person name="Tunlid A."/>
            <person name="Henrissat B."/>
            <person name="Grigoriev I.V."/>
            <person name="Hibbett D.S."/>
            <person name="Martin F."/>
        </authorList>
    </citation>
    <scope>NUCLEOTIDE SEQUENCE [LARGE SCALE GENOMIC DNA]</scope>
    <source>
        <strain evidence="10">h7</strain>
    </source>
</reference>
<dbReference type="GO" id="GO:0005786">
    <property type="term" value="C:signal recognition particle, endoplasmic reticulum targeting"/>
    <property type="evidence" value="ECO:0007669"/>
    <property type="project" value="UniProtKB-UniRule"/>
</dbReference>
<dbReference type="InterPro" id="IPR003210">
    <property type="entry name" value="Signal_recog_particle_SRP14"/>
</dbReference>
<evidence type="ECO:0000256" key="7">
    <source>
        <dbReference type="RuleBase" id="RU368100"/>
    </source>
</evidence>
<dbReference type="GO" id="GO:0008312">
    <property type="term" value="F:7S RNA binding"/>
    <property type="evidence" value="ECO:0007669"/>
    <property type="project" value="UniProtKB-UniRule"/>
</dbReference>
<dbReference type="SUPFAM" id="SSF54762">
    <property type="entry name" value="Signal recognition particle alu RNA binding heterodimer, SRP9/14"/>
    <property type="match status" value="1"/>
</dbReference>
<sequence>MLLVDHDTFLKKLSALFEEKKDQGTIWLTHKRLTHDGEDNTMAMATSSSSSDSNEYQCLVRVTDGKKNRFSTKVGPTELLKFQSHYGSLLKASMTTLRKRDKKQEKLRSEEAAKRRKHMTEPIVLDGPKRGKGRRTHQRKVKALLKQQESQKKHQEREEAARKKSEATALVV</sequence>
<accession>A0A0C2XK99</accession>
<dbReference type="GO" id="GO:0030942">
    <property type="term" value="F:endoplasmic reticulum signal peptide binding"/>
    <property type="evidence" value="ECO:0007669"/>
    <property type="project" value="UniProtKB-UniRule"/>
</dbReference>
<comment type="subunit">
    <text evidence="7">Component of a fungal signal recognition particle (SRP) complex that consists of a 7SL RNA molecule (scR1) and at least six protein subunits: SRP72, SRP68, SRP54, SEC65, SRP21 and SRP14.</text>
</comment>
<evidence type="ECO:0000256" key="4">
    <source>
        <dbReference type="ARBA" id="ARBA00022884"/>
    </source>
</evidence>
<proteinExistence type="inferred from homology"/>
<keyword evidence="5 7" id="KW-0733">Signal recognition particle</keyword>
<keyword evidence="6 7" id="KW-0687">Ribonucleoprotein</keyword>
<comment type="similarity">
    <text evidence="2 7">Belongs to the SRP14 family.</text>
</comment>
<evidence type="ECO:0000256" key="1">
    <source>
        <dbReference type="ARBA" id="ARBA00004496"/>
    </source>
</evidence>
<evidence type="ECO:0000256" key="3">
    <source>
        <dbReference type="ARBA" id="ARBA00022490"/>
    </source>
</evidence>
<organism evidence="9 10">
    <name type="scientific">Hebeloma cylindrosporum</name>
    <dbReference type="NCBI Taxonomy" id="76867"/>
    <lineage>
        <taxon>Eukaryota</taxon>
        <taxon>Fungi</taxon>
        <taxon>Dikarya</taxon>
        <taxon>Basidiomycota</taxon>
        <taxon>Agaricomycotina</taxon>
        <taxon>Agaricomycetes</taxon>
        <taxon>Agaricomycetidae</taxon>
        <taxon>Agaricales</taxon>
        <taxon>Agaricineae</taxon>
        <taxon>Hymenogastraceae</taxon>
        <taxon>Hebeloma</taxon>
    </lineage>
</organism>
<reference evidence="9 10" key="1">
    <citation type="submission" date="2014-04" db="EMBL/GenBank/DDBJ databases">
        <authorList>
            <consortium name="DOE Joint Genome Institute"/>
            <person name="Kuo A."/>
            <person name="Gay G."/>
            <person name="Dore J."/>
            <person name="Kohler A."/>
            <person name="Nagy L.G."/>
            <person name="Floudas D."/>
            <person name="Copeland A."/>
            <person name="Barry K.W."/>
            <person name="Cichocki N."/>
            <person name="Veneault-Fourrey C."/>
            <person name="LaButti K."/>
            <person name="Lindquist E.A."/>
            <person name="Lipzen A."/>
            <person name="Lundell T."/>
            <person name="Morin E."/>
            <person name="Murat C."/>
            <person name="Sun H."/>
            <person name="Tunlid A."/>
            <person name="Henrissat B."/>
            <person name="Grigoriev I.V."/>
            <person name="Hibbett D.S."/>
            <person name="Martin F."/>
            <person name="Nordberg H.P."/>
            <person name="Cantor M.N."/>
            <person name="Hua S.X."/>
        </authorList>
    </citation>
    <scope>NUCLEOTIDE SEQUENCE [LARGE SCALE GENOMIC DNA]</scope>
    <source>
        <strain evidence="10">h7</strain>
    </source>
</reference>
<dbReference type="Pfam" id="PF02290">
    <property type="entry name" value="SRP14"/>
    <property type="match status" value="1"/>
</dbReference>
<dbReference type="PANTHER" id="PTHR12013">
    <property type="entry name" value="SIGNAL RECOGNITION PARTICLE 14 KD PROTEIN"/>
    <property type="match status" value="1"/>
</dbReference>